<organism evidence="2 3">
    <name type="scientific">Aspergillus puulaauensis</name>
    <dbReference type="NCBI Taxonomy" id="1220207"/>
    <lineage>
        <taxon>Eukaryota</taxon>
        <taxon>Fungi</taxon>
        <taxon>Dikarya</taxon>
        <taxon>Ascomycota</taxon>
        <taxon>Pezizomycotina</taxon>
        <taxon>Eurotiomycetes</taxon>
        <taxon>Eurotiomycetidae</taxon>
        <taxon>Eurotiales</taxon>
        <taxon>Aspergillaceae</taxon>
        <taxon>Aspergillus</taxon>
    </lineage>
</organism>
<reference evidence="2" key="1">
    <citation type="submission" date="2021-01" db="EMBL/GenBank/DDBJ databases">
        <authorList>
            <consortium name="Aspergillus puulaauensis MK2 genome sequencing consortium"/>
            <person name="Kazuki M."/>
            <person name="Futagami T."/>
        </authorList>
    </citation>
    <scope>NUCLEOTIDE SEQUENCE</scope>
    <source>
        <strain evidence="2">MK2</strain>
    </source>
</reference>
<dbReference type="EMBL" id="AP024450">
    <property type="protein sequence ID" value="BCS29898.1"/>
    <property type="molecule type" value="Genomic_DNA"/>
</dbReference>
<evidence type="ECO:0000313" key="2">
    <source>
        <dbReference type="EMBL" id="BCS29898.1"/>
    </source>
</evidence>
<dbReference type="AlphaFoldDB" id="A0A7R7XZW7"/>
<evidence type="ECO:0000256" key="1">
    <source>
        <dbReference type="SAM" id="Phobius"/>
    </source>
</evidence>
<sequence>MANQHNCQAAREAASCLLLPAPYGAEATVPTNRPTLNAVRPQAVCSIIDSLFACVAFQAGFSPSPLCWLRVLRILLIVPYIASLLVASAWFSLASAVALDLALLPPLLPTLTIFFLRATLPISSPFCVAEQLPFFLWTVISSTDYRKGGPSSDLH</sequence>
<protein>
    <submittedName>
        <fullName evidence="2">Uncharacterized protein</fullName>
    </submittedName>
</protein>
<keyword evidence="1" id="KW-1133">Transmembrane helix</keyword>
<keyword evidence="1" id="KW-0812">Transmembrane</keyword>
<dbReference type="GeneID" id="64979895"/>
<reference evidence="2" key="2">
    <citation type="submission" date="2021-02" db="EMBL/GenBank/DDBJ databases">
        <title>Aspergillus puulaauensis MK2 genome sequence.</title>
        <authorList>
            <person name="Futagami T."/>
            <person name="Mori K."/>
            <person name="Kadooka C."/>
            <person name="Tanaka T."/>
        </authorList>
    </citation>
    <scope>NUCLEOTIDE SEQUENCE</scope>
    <source>
        <strain evidence="2">MK2</strain>
    </source>
</reference>
<accession>A0A7R7XZW7</accession>
<dbReference type="RefSeq" id="XP_041562084.1">
    <property type="nucleotide sequence ID" value="XM_041696455.1"/>
</dbReference>
<keyword evidence="1" id="KW-0472">Membrane</keyword>
<dbReference type="KEGG" id="apuu:APUU_80201A"/>
<proteinExistence type="predicted"/>
<gene>
    <name evidence="2" type="ORF">APUU_80201A</name>
</gene>
<name>A0A7R7XZW7_9EURO</name>
<evidence type="ECO:0000313" key="3">
    <source>
        <dbReference type="Proteomes" id="UP000654913"/>
    </source>
</evidence>
<feature type="transmembrane region" description="Helical" evidence="1">
    <location>
        <begin position="71"/>
        <end position="91"/>
    </location>
</feature>
<keyword evidence="3" id="KW-1185">Reference proteome</keyword>
<dbReference type="Proteomes" id="UP000654913">
    <property type="component" value="Chromosome 8"/>
</dbReference>